<feature type="region of interest" description="Disordered" evidence="10">
    <location>
        <begin position="224"/>
        <end position="298"/>
    </location>
</feature>
<comment type="function">
    <text evidence="1">Directs RNA polymerase II nuclear import.</text>
</comment>
<accession>A0AAD2H5A5</accession>
<dbReference type="PANTHER" id="PTHR31196:SF2">
    <property type="entry name" value="RNA POLYMERASE II NUCLEAR LOCALIZATION PROTEIN SLC7A6OS-RELATED"/>
    <property type="match status" value="1"/>
</dbReference>
<evidence type="ECO:0000256" key="5">
    <source>
        <dbReference type="ARBA" id="ARBA00017036"/>
    </source>
</evidence>
<reference evidence="12" key="1">
    <citation type="submission" date="2023-11" db="EMBL/GenBank/DDBJ databases">
        <authorList>
            <person name="De Vega J J."/>
            <person name="De Vega J J."/>
        </authorList>
    </citation>
    <scope>NUCLEOTIDE SEQUENCE</scope>
</reference>
<evidence type="ECO:0000313" key="13">
    <source>
        <dbReference type="Proteomes" id="UP001295794"/>
    </source>
</evidence>
<sequence>MEIDAGSPPSQSYTILRIKRKRNEEPLDALGMPFLACLPKFIRVFQFAQTVEPETWKDETSQRDLEEQITRLARERATAAQDPQSLSTAPNPNPNPRASPTVAKDELFRRYTVIQQEAEGARKRRATSPPRVISAKDLPPKPRNGFKLYDAVLSSDSPRAGTSDEGMDAFSSLLEDYLKMNDITPSPAVDIIPPSSSEDYVWDPMLAHCKFSRASHRLRLTSYRTGLPPSITDPYDSDSDEEEEDDADEDSNAEEYYKNDYPDEEDSVSDDGNVDDREFYEDSEEEVEYDDGSDHDWR</sequence>
<keyword evidence="6" id="KW-0813">Transport</keyword>
<keyword evidence="7" id="KW-0963">Cytoplasm</keyword>
<dbReference type="GO" id="GO:0005737">
    <property type="term" value="C:cytoplasm"/>
    <property type="evidence" value="ECO:0007669"/>
    <property type="project" value="UniProtKB-SubCell"/>
</dbReference>
<dbReference type="PANTHER" id="PTHR31196">
    <property type="entry name" value="RNA POLYMERASE II NUCLEAR LOCALIZATION PROTEIN SLC7A6OS-RELATED"/>
    <property type="match status" value="1"/>
</dbReference>
<protein>
    <recommendedName>
        <fullName evidence="5">Probable RNA polymerase II nuclear localization protein SLC7A6OS</fullName>
    </recommendedName>
</protein>
<dbReference type="EMBL" id="CAVNYO010000160">
    <property type="protein sequence ID" value="CAK5270209.1"/>
    <property type="molecule type" value="Genomic_DNA"/>
</dbReference>
<evidence type="ECO:0000256" key="9">
    <source>
        <dbReference type="ARBA" id="ARBA00023242"/>
    </source>
</evidence>
<dbReference type="GO" id="GO:0005634">
    <property type="term" value="C:nucleus"/>
    <property type="evidence" value="ECO:0007669"/>
    <property type="project" value="UniProtKB-SubCell"/>
</dbReference>
<evidence type="ECO:0000313" key="12">
    <source>
        <dbReference type="EMBL" id="CAK5270209.1"/>
    </source>
</evidence>
<feature type="region of interest" description="Disordered" evidence="10">
    <location>
        <begin position="75"/>
        <end position="103"/>
    </location>
</feature>
<dbReference type="Proteomes" id="UP001295794">
    <property type="component" value="Unassembled WGS sequence"/>
</dbReference>
<evidence type="ECO:0000256" key="4">
    <source>
        <dbReference type="ARBA" id="ARBA00010218"/>
    </source>
</evidence>
<gene>
    <name evidence="12" type="ORF">MYCIT1_LOCUS14423</name>
</gene>
<dbReference type="Pfam" id="PF08574">
    <property type="entry name" value="Iwr1"/>
    <property type="match status" value="1"/>
</dbReference>
<feature type="compositionally biased region" description="Acidic residues" evidence="10">
    <location>
        <begin position="235"/>
        <end position="253"/>
    </location>
</feature>
<feature type="domain" description="Transcription factor Iwr1" evidence="11">
    <location>
        <begin position="235"/>
        <end position="265"/>
    </location>
</feature>
<proteinExistence type="inferred from homology"/>
<dbReference type="GO" id="GO:0015031">
    <property type="term" value="P:protein transport"/>
    <property type="evidence" value="ECO:0007669"/>
    <property type="project" value="UniProtKB-KW"/>
</dbReference>
<keyword evidence="8" id="KW-0653">Protein transport</keyword>
<dbReference type="GO" id="GO:0032502">
    <property type="term" value="P:developmental process"/>
    <property type="evidence" value="ECO:0007669"/>
    <property type="project" value="TreeGrafter"/>
</dbReference>
<comment type="subcellular location">
    <subcellularLocation>
        <location evidence="3">Cytoplasm</location>
    </subcellularLocation>
    <subcellularLocation>
        <location evidence="2">Nucleus</location>
    </subcellularLocation>
</comment>
<comment type="similarity">
    <text evidence="4">Belongs to the IWR1/SLC7A6OS family.</text>
</comment>
<evidence type="ECO:0000256" key="1">
    <source>
        <dbReference type="ARBA" id="ARBA00003202"/>
    </source>
</evidence>
<keyword evidence="13" id="KW-1185">Reference proteome</keyword>
<organism evidence="12 13">
    <name type="scientific">Mycena citricolor</name>
    <dbReference type="NCBI Taxonomy" id="2018698"/>
    <lineage>
        <taxon>Eukaryota</taxon>
        <taxon>Fungi</taxon>
        <taxon>Dikarya</taxon>
        <taxon>Basidiomycota</taxon>
        <taxon>Agaricomycotina</taxon>
        <taxon>Agaricomycetes</taxon>
        <taxon>Agaricomycetidae</taxon>
        <taxon>Agaricales</taxon>
        <taxon>Marasmiineae</taxon>
        <taxon>Mycenaceae</taxon>
        <taxon>Mycena</taxon>
    </lineage>
</organism>
<comment type="caution">
    <text evidence="12">The sequence shown here is derived from an EMBL/GenBank/DDBJ whole genome shotgun (WGS) entry which is preliminary data.</text>
</comment>
<evidence type="ECO:0000256" key="8">
    <source>
        <dbReference type="ARBA" id="ARBA00022927"/>
    </source>
</evidence>
<dbReference type="InterPro" id="IPR013883">
    <property type="entry name" value="TF_Iwr1_dom"/>
</dbReference>
<evidence type="ECO:0000256" key="7">
    <source>
        <dbReference type="ARBA" id="ARBA00022490"/>
    </source>
</evidence>
<evidence type="ECO:0000259" key="11">
    <source>
        <dbReference type="Pfam" id="PF08574"/>
    </source>
</evidence>
<dbReference type="InterPro" id="IPR040218">
    <property type="entry name" value="SLC7A6OS"/>
</dbReference>
<evidence type="ECO:0000256" key="3">
    <source>
        <dbReference type="ARBA" id="ARBA00004496"/>
    </source>
</evidence>
<evidence type="ECO:0000256" key="2">
    <source>
        <dbReference type="ARBA" id="ARBA00004123"/>
    </source>
</evidence>
<keyword evidence="9" id="KW-0539">Nucleus</keyword>
<evidence type="ECO:0000256" key="6">
    <source>
        <dbReference type="ARBA" id="ARBA00022448"/>
    </source>
</evidence>
<feature type="region of interest" description="Disordered" evidence="10">
    <location>
        <begin position="118"/>
        <end position="140"/>
    </location>
</feature>
<name>A0AAD2H5A5_9AGAR</name>
<dbReference type="AlphaFoldDB" id="A0AAD2H5A5"/>
<evidence type="ECO:0000256" key="10">
    <source>
        <dbReference type="SAM" id="MobiDB-lite"/>
    </source>
</evidence>
<feature type="compositionally biased region" description="Acidic residues" evidence="10">
    <location>
        <begin position="262"/>
        <end position="291"/>
    </location>
</feature>